<reference evidence="1 2" key="1">
    <citation type="submission" date="2020-08" db="EMBL/GenBank/DDBJ databases">
        <title>Cohnella phylogeny.</title>
        <authorList>
            <person name="Dunlap C."/>
        </authorList>
    </citation>
    <scope>NUCLEOTIDE SEQUENCE [LARGE SCALE GENOMIC DNA]</scope>
    <source>
        <strain evidence="1 2">DSM 25239</strain>
    </source>
</reference>
<dbReference type="Gene3D" id="1.10.150.240">
    <property type="entry name" value="Putative phosphatase, domain 2"/>
    <property type="match status" value="1"/>
</dbReference>
<dbReference type="Gene3D" id="3.40.50.1000">
    <property type="entry name" value="HAD superfamily/HAD-like"/>
    <property type="match status" value="1"/>
</dbReference>
<dbReference type="SFLD" id="SFLDG01129">
    <property type="entry name" value="C1.5:_HAD__Beta-PGM__Phosphata"/>
    <property type="match status" value="1"/>
</dbReference>
<dbReference type="SFLD" id="SFLDG01135">
    <property type="entry name" value="C1.5.6:_HAD__Beta-PGM__Phospha"/>
    <property type="match status" value="1"/>
</dbReference>
<sequence>MIRALIFDFDGTIIDTETAWYVAFKEAYREYEVDLTLEMYSRCIGTSLHAFNPYEYLIAELGLPIDRERFRASVRKRHAELMRQEKVRPGVLDYLESAKAYGMKIGLASSSSREWIDDHLGQLGIGGYFDYLSTADDVRRVKPDPELYIRTLNGLGVLANEAIAVEDSPNGVRAALAAGMHCVLAPNEITSLLEFPGVLHRVGSLGDLEFRRLIATPLSS</sequence>
<proteinExistence type="predicted"/>
<dbReference type="PANTHER" id="PTHR18901:SF38">
    <property type="entry name" value="PSEUDOURIDINE-5'-PHOSPHATASE"/>
    <property type="match status" value="1"/>
</dbReference>
<comment type="caution">
    <text evidence="1">The sequence shown here is derived from an EMBL/GenBank/DDBJ whole genome shotgun (WGS) entry which is preliminary data.</text>
</comment>
<dbReference type="Proteomes" id="UP000553776">
    <property type="component" value="Unassembled WGS sequence"/>
</dbReference>
<dbReference type="CDD" id="cd16423">
    <property type="entry name" value="HAD_BPGM-like"/>
    <property type="match status" value="1"/>
</dbReference>
<dbReference type="PRINTS" id="PR00413">
    <property type="entry name" value="HADHALOGNASE"/>
</dbReference>
<dbReference type="AlphaFoldDB" id="A0A841U5Y0"/>
<dbReference type="SFLD" id="SFLDS00003">
    <property type="entry name" value="Haloacid_Dehalogenase"/>
    <property type="match status" value="1"/>
</dbReference>
<dbReference type="GO" id="GO:0016787">
    <property type="term" value="F:hydrolase activity"/>
    <property type="evidence" value="ECO:0007669"/>
    <property type="project" value="UniProtKB-KW"/>
</dbReference>
<dbReference type="Pfam" id="PF13419">
    <property type="entry name" value="HAD_2"/>
    <property type="match status" value="1"/>
</dbReference>
<dbReference type="InterPro" id="IPR023214">
    <property type="entry name" value="HAD_sf"/>
</dbReference>
<dbReference type="SUPFAM" id="SSF56784">
    <property type="entry name" value="HAD-like"/>
    <property type="match status" value="1"/>
</dbReference>
<evidence type="ECO:0000313" key="1">
    <source>
        <dbReference type="EMBL" id="MBB6693420.1"/>
    </source>
</evidence>
<dbReference type="NCBIfam" id="TIGR01549">
    <property type="entry name" value="HAD-SF-IA-v1"/>
    <property type="match status" value="1"/>
</dbReference>
<dbReference type="PANTHER" id="PTHR18901">
    <property type="entry name" value="2-DEOXYGLUCOSE-6-PHOSPHATE PHOSPHATASE 2"/>
    <property type="match status" value="1"/>
</dbReference>
<keyword evidence="2" id="KW-1185">Reference proteome</keyword>
<protein>
    <submittedName>
        <fullName evidence="1">HAD family hydrolase</fullName>
    </submittedName>
</protein>
<dbReference type="InterPro" id="IPR006439">
    <property type="entry name" value="HAD-SF_hydro_IA"/>
</dbReference>
<organism evidence="1 2">
    <name type="scientific">Cohnella xylanilytica</name>
    <dbReference type="NCBI Taxonomy" id="557555"/>
    <lineage>
        <taxon>Bacteria</taxon>
        <taxon>Bacillati</taxon>
        <taxon>Bacillota</taxon>
        <taxon>Bacilli</taxon>
        <taxon>Bacillales</taxon>
        <taxon>Paenibacillaceae</taxon>
        <taxon>Cohnella</taxon>
    </lineage>
</organism>
<dbReference type="InterPro" id="IPR041492">
    <property type="entry name" value="HAD_2"/>
</dbReference>
<accession>A0A841U5Y0</accession>
<dbReference type="RefSeq" id="WP_185137405.1">
    <property type="nucleotide sequence ID" value="NZ_BORM01000054.1"/>
</dbReference>
<dbReference type="EMBL" id="JACJVR010000073">
    <property type="protein sequence ID" value="MBB6693420.1"/>
    <property type="molecule type" value="Genomic_DNA"/>
</dbReference>
<dbReference type="NCBIfam" id="TIGR01509">
    <property type="entry name" value="HAD-SF-IA-v3"/>
    <property type="match status" value="1"/>
</dbReference>
<evidence type="ECO:0000313" key="2">
    <source>
        <dbReference type="Proteomes" id="UP000553776"/>
    </source>
</evidence>
<gene>
    <name evidence="1" type="ORF">H7B90_18685</name>
</gene>
<keyword evidence="1" id="KW-0378">Hydrolase</keyword>
<dbReference type="InterPro" id="IPR023198">
    <property type="entry name" value="PGP-like_dom2"/>
</dbReference>
<name>A0A841U5Y0_9BACL</name>
<dbReference type="InterPro" id="IPR036412">
    <property type="entry name" value="HAD-like_sf"/>
</dbReference>